<protein>
    <recommendedName>
        <fullName evidence="3">Type III restriction enzyme, res subunit</fullName>
    </recommendedName>
</protein>
<reference evidence="1 2" key="1">
    <citation type="submission" date="2016-09" db="EMBL/GenBank/DDBJ databases">
        <title>Streptomyces fradiae DSM40063, a candidate organism with high potential of specific P450 cytochromes.</title>
        <authorList>
            <person name="Grumaz C."/>
            <person name="Vainshtein Y."/>
            <person name="Kirstahler P."/>
            <person name="Sohn K."/>
        </authorList>
    </citation>
    <scope>NUCLEOTIDE SEQUENCE [LARGE SCALE GENOMIC DNA]</scope>
    <source>
        <strain evidence="1 2">DSM 40063</strain>
    </source>
</reference>
<gene>
    <name evidence="1" type="ORF">BG846_03395</name>
</gene>
<name>A0A1Y2NTW5_STRFR</name>
<dbReference type="REBASE" id="207752">
    <property type="entry name" value="Sfr40063ORF3394P"/>
</dbReference>
<sequence>MAAAVLEALFDGNDEFEFEGDKSAVVLWFTDDPSLNEQTRFRLIESADRLPYARFEVIENNFNQEKFEAGKVYFLNRQKLAKGTLLVKGEPEDGSTPFAEFSVRPDLRLYTIWDTIRNTIEDDNLTLIVILDEAHRGMKRQSKAEASEKQTIVRRLVNGSNGVPAVPIVWGISATVERFNVAMQESKGRTTYPPVIVDPARVQESGLLKDDVRLDFPSETGSFDTVLLTRATRKLVESTTLWREYAESQGDINEPVVPLMVLQVPNTPTHEMLISAVDAITEEWPSIPRDAFAHVFGDRATLELGDIEVPYVKPEQVQDLANVRILFAKDAISTGWDCPRAEILISFRPARDETHITQLLGRMVRTPLARRVPGNDRLNGVDCLLPFFDRATAKSVADVLLGNKSEGDDGTGGSGGGNGRRVLVAPVDMKANPAISAEIWECFDSLPSESLPKKTARPIKRLMSLAHALAADGIEVQAGKKAYQELFSVLDGLLARHKARVEESAQSILTVRGETIVAGLNTHGMENISFTELADDRVVEDAFKAAGRILTLDLARRYAAYLAGPEDDESDDDGLRDSYLQVAALALVDGVKDALEREADEIAINWLSLHRVAIKDLNHERQAIYNDLVAESKDPQRIDIARPKVRTESTKTADGEPVPFRPLHLLCDSDGNFPVGELNGWEIRVVDAELARPGIVGWYRNPSRASQDALTIAYKDAGDKWRRMCPDFLFFSRGNDSDVKASIIDPHGIHFGDAMPKLRGLANFAETYGSEFHRIEAIAEVKDGVLRVLDLTKQSVREAVASASDAETLYLSAHASNY</sequence>
<proteinExistence type="predicted"/>
<dbReference type="Proteomes" id="UP000194318">
    <property type="component" value="Unassembled WGS sequence"/>
</dbReference>
<dbReference type="CDD" id="cd18785">
    <property type="entry name" value="SF2_C"/>
    <property type="match status" value="1"/>
</dbReference>
<dbReference type="InterPro" id="IPR027417">
    <property type="entry name" value="P-loop_NTPase"/>
</dbReference>
<organism evidence="1 2">
    <name type="scientific">Streptomyces fradiae ATCC 10745 = DSM 40063</name>
    <dbReference type="NCBI Taxonomy" id="1319510"/>
    <lineage>
        <taxon>Bacteria</taxon>
        <taxon>Bacillati</taxon>
        <taxon>Actinomycetota</taxon>
        <taxon>Actinomycetes</taxon>
        <taxon>Kitasatosporales</taxon>
        <taxon>Streptomycetaceae</taxon>
        <taxon>Streptomyces</taxon>
    </lineage>
</organism>
<evidence type="ECO:0000313" key="2">
    <source>
        <dbReference type="Proteomes" id="UP000194318"/>
    </source>
</evidence>
<accession>A0A1Y2NTW5</accession>
<evidence type="ECO:0000313" key="1">
    <source>
        <dbReference type="EMBL" id="OSY50964.1"/>
    </source>
</evidence>
<dbReference type="SUPFAM" id="SSF52540">
    <property type="entry name" value="P-loop containing nucleoside triphosphate hydrolases"/>
    <property type="match status" value="1"/>
</dbReference>
<evidence type="ECO:0008006" key="3">
    <source>
        <dbReference type="Google" id="ProtNLM"/>
    </source>
</evidence>
<dbReference type="AlphaFoldDB" id="A0A1Y2NTW5"/>
<comment type="caution">
    <text evidence="1">The sequence shown here is derived from an EMBL/GenBank/DDBJ whole genome shotgun (WGS) entry which is preliminary data.</text>
</comment>
<dbReference type="Gene3D" id="3.40.50.300">
    <property type="entry name" value="P-loop containing nucleotide triphosphate hydrolases"/>
    <property type="match status" value="1"/>
</dbReference>
<dbReference type="EMBL" id="MIFZ01000255">
    <property type="protein sequence ID" value="OSY50964.1"/>
    <property type="molecule type" value="Genomic_DNA"/>
</dbReference>